<dbReference type="Proteomes" id="UP000799421">
    <property type="component" value="Unassembled WGS sequence"/>
</dbReference>
<accession>A0A6A7C1N1</accession>
<name>A0A6A7C1N1_9PEZI</name>
<dbReference type="OrthoDB" id="79171at2759"/>
<feature type="compositionally biased region" description="Basic and acidic residues" evidence="1">
    <location>
        <begin position="214"/>
        <end position="229"/>
    </location>
</feature>
<feature type="compositionally biased region" description="Pro residues" evidence="1">
    <location>
        <begin position="58"/>
        <end position="73"/>
    </location>
</feature>
<organism evidence="3 4">
    <name type="scientific">Piedraia hortae CBS 480.64</name>
    <dbReference type="NCBI Taxonomy" id="1314780"/>
    <lineage>
        <taxon>Eukaryota</taxon>
        <taxon>Fungi</taxon>
        <taxon>Dikarya</taxon>
        <taxon>Ascomycota</taxon>
        <taxon>Pezizomycotina</taxon>
        <taxon>Dothideomycetes</taxon>
        <taxon>Dothideomycetidae</taxon>
        <taxon>Capnodiales</taxon>
        <taxon>Piedraiaceae</taxon>
        <taxon>Piedraia</taxon>
    </lineage>
</organism>
<evidence type="ECO:0000313" key="4">
    <source>
        <dbReference type="Proteomes" id="UP000799421"/>
    </source>
</evidence>
<proteinExistence type="predicted"/>
<keyword evidence="4" id="KW-1185">Reference proteome</keyword>
<sequence>MNIRELEEQLAKAQEDVGVCKTMLELEPDDADAKETLASVEELVADLQAQLDAARAATPPPPPALPPPPPPSVPKYDMKQHPKFRDAPSPPPPPPPPEDTGFNVKDAVMAKWTEDKQWYQATVVGKTGSAHDPIYTVKFRGYGNTETKRKHEIRAYHSTDNKKRKADGSPVVVSASPAQFRPHVISAAPAVDRNLVEQRREPSKVTDGPARLPPEPKRLKGNKALEKGKANWQAWNTKRPGKAGLPKRDSMFRTPDLPNAKVGFTGSGKPMKKDAARKRWEYDQED</sequence>
<gene>
    <name evidence="3" type="ORF">K470DRAFT_257830</name>
</gene>
<feature type="compositionally biased region" description="Basic and acidic residues" evidence="1">
    <location>
        <begin position="76"/>
        <end position="86"/>
    </location>
</feature>
<feature type="region of interest" description="Disordered" evidence="1">
    <location>
        <begin position="198"/>
        <end position="286"/>
    </location>
</feature>
<feature type="compositionally biased region" description="Low complexity" evidence="1">
    <location>
        <begin position="48"/>
        <end position="57"/>
    </location>
</feature>
<dbReference type="Gene3D" id="2.30.30.140">
    <property type="match status" value="1"/>
</dbReference>
<dbReference type="EMBL" id="MU005980">
    <property type="protein sequence ID" value="KAF2860598.1"/>
    <property type="molecule type" value="Genomic_DNA"/>
</dbReference>
<dbReference type="SMART" id="SM00333">
    <property type="entry name" value="TUDOR"/>
    <property type="match status" value="1"/>
</dbReference>
<feature type="region of interest" description="Disordered" evidence="1">
    <location>
        <begin position="48"/>
        <end position="103"/>
    </location>
</feature>
<evidence type="ECO:0000259" key="2">
    <source>
        <dbReference type="PROSITE" id="PS50304"/>
    </source>
</evidence>
<feature type="compositionally biased region" description="Basic and acidic residues" evidence="1">
    <location>
        <begin position="271"/>
        <end position="286"/>
    </location>
</feature>
<feature type="domain" description="Tudor" evidence="2">
    <location>
        <begin position="101"/>
        <end position="163"/>
    </location>
</feature>
<reference evidence="3" key="1">
    <citation type="journal article" date="2020" name="Stud. Mycol.">
        <title>101 Dothideomycetes genomes: a test case for predicting lifestyles and emergence of pathogens.</title>
        <authorList>
            <person name="Haridas S."/>
            <person name="Albert R."/>
            <person name="Binder M."/>
            <person name="Bloem J."/>
            <person name="Labutti K."/>
            <person name="Salamov A."/>
            <person name="Andreopoulos B."/>
            <person name="Baker S."/>
            <person name="Barry K."/>
            <person name="Bills G."/>
            <person name="Bluhm B."/>
            <person name="Cannon C."/>
            <person name="Castanera R."/>
            <person name="Culley D."/>
            <person name="Daum C."/>
            <person name="Ezra D."/>
            <person name="Gonzalez J."/>
            <person name="Henrissat B."/>
            <person name="Kuo A."/>
            <person name="Liang C."/>
            <person name="Lipzen A."/>
            <person name="Lutzoni F."/>
            <person name="Magnuson J."/>
            <person name="Mondo S."/>
            <person name="Nolan M."/>
            <person name="Ohm R."/>
            <person name="Pangilinan J."/>
            <person name="Park H.-J."/>
            <person name="Ramirez L."/>
            <person name="Alfaro M."/>
            <person name="Sun H."/>
            <person name="Tritt A."/>
            <person name="Yoshinaga Y."/>
            <person name="Zwiers L.-H."/>
            <person name="Turgeon B."/>
            <person name="Goodwin S."/>
            <person name="Spatafora J."/>
            <person name="Crous P."/>
            <person name="Grigoriev I."/>
        </authorList>
    </citation>
    <scope>NUCLEOTIDE SEQUENCE</scope>
    <source>
        <strain evidence="3">CBS 480.64</strain>
    </source>
</reference>
<protein>
    <recommendedName>
        <fullName evidence="2">Tudor domain-containing protein</fullName>
    </recommendedName>
</protein>
<dbReference type="InterPro" id="IPR002999">
    <property type="entry name" value="Tudor"/>
</dbReference>
<evidence type="ECO:0000256" key="1">
    <source>
        <dbReference type="SAM" id="MobiDB-lite"/>
    </source>
</evidence>
<dbReference type="AlphaFoldDB" id="A0A6A7C1N1"/>
<dbReference type="PROSITE" id="PS50304">
    <property type="entry name" value="TUDOR"/>
    <property type="match status" value="1"/>
</dbReference>
<evidence type="ECO:0000313" key="3">
    <source>
        <dbReference type="EMBL" id="KAF2860598.1"/>
    </source>
</evidence>
<dbReference type="SUPFAM" id="SSF63748">
    <property type="entry name" value="Tudor/PWWP/MBT"/>
    <property type="match status" value="1"/>
</dbReference>
<feature type="compositionally biased region" description="Pro residues" evidence="1">
    <location>
        <begin position="88"/>
        <end position="98"/>
    </location>
</feature>